<evidence type="ECO:0000313" key="3">
    <source>
        <dbReference type="Proteomes" id="UP000281474"/>
    </source>
</evidence>
<dbReference type="GO" id="GO:0006355">
    <property type="term" value="P:regulation of DNA-templated transcription"/>
    <property type="evidence" value="ECO:0007669"/>
    <property type="project" value="InterPro"/>
</dbReference>
<dbReference type="SUPFAM" id="SSF47598">
    <property type="entry name" value="Ribbon-helix-helix"/>
    <property type="match status" value="1"/>
</dbReference>
<organism evidence="2 3">
    <name type="scientific">Parashewanella curva</name>
    <dbReference type="NCBI Taxonomy" id="2338552"/>
    <lineage>
        <taxon>Bacteria</taxon>
        <taxon>Pseudomonadati</taxon>
        <taxon>Pseudomonadota</taxon>
        <taxon>Gammaproteobacteria</taxon>
        <taxon>Alteromonadales</taxon>
        <taxon>Shewanellaceae</taxon>
        <taxon>Parashewanella</taxon>
    </lineage>
</organism>
<name>A0A3L8PZX8_9GAMM</name>
<dbReference type="Pfam" id="PF21983">
    <property type="entry name" value="NikA-like"/>
    <property type="match status" value="1"/>
</dbReference>
<reference evidence="2 3" key="1">
    <citation type="submission" date="2018-09" db="EMBL/GenBank/DDBJ databases">
        <title>Phylogeny of the Shewanellaceae, and recommendation for two new genera, Pseudoshewanella and Parashewanella.</title>
        <authorList>
            <person name="Wang G."/>
        </authorList>
    </citation>
    <scope>NUCLEOTIDE SEQUENCE [LARGE SCALE GENOMIC DNA]</scope>
    <source>
        <strain evidence="2 3">C51</strain>
    </source>
</reference>
<feature type="region of interest" description="Disordered" evidence="1">
    <location>
        <begin position="1"/>
        <end position="20"/>
    </location>
</feature>
<protein>
    <submittedName>
        <fullName evidence="2">DUF1778 domain-containing protein</fullName>
    </submittedName>
</protein>
<evidence type="ECO:0000313" key="2">
    <source>
        <dbReference type="EMBL" id="RLV60967.1"/>
    </source>
</evidence>
<dbReference type="EMBL" id="QZEI01000009">
    <property type="protein sequence ID" value="RLV60967.1"/>
    <property type="molecule type" value="Genomic_DNA"/>
</dbReference>
<dbReference type="InterPro" id="IPR053842">
    <property type="entry name" value="NikA-like"/>
</dbReference>
<dbReference type="InterPro" id="IPR010985">
    <property type="entry name" value="Ribbon_hlx_hlx"/>
</dbReference>
<proteinExistence type="predicted"/>
<dbReference type="Proteomes" id="UP000281474">
    <property type="component" value="Unassembled WGS sequence"/>
</dbReference>
<dbReference type="AlphaFoldDB" id="A0A3L8PZX8"/>
<dbReference type="Gene3D" id="1.20.5.780">
    <property type="entry name" value="Single helix bin"/>
    <property type="match status" value="1"/>
</dbReference>
<accession>A0A3L8PZX8</accession>
<comment type="caution">
    <text evidence="2">The sequence shown here is derived from an EMBL/GenBank/DDBJ whole genome shotgun (WGS) entry which is preliminary data.</text>
</comment>
<keyword evidence="3" id="KW-1185">Reference proteome</keyword>
<evidence type="ECO:0000256" key="1">
    <source>
        <dbReference type="SAM" id="MobiDB-lite"/>
    </source>
</evidence>
<sequence>MSKEKNPVGRPHQEVKLSKKQEVRCLESEKEAWKKAAKASGCSASEFMRQAANEKAAKVLKEKE</sequence>
<gene>
    <name evidence="2" type="ORF">D5018_03760</name>
</gene>